<evidence type="ECO:0000313" key="4">
    <source>
        <dbReference type="Proteomes" id="UP000185511"/>
    </source>
</evidence>
<reference evidence="4" key="1">
    <citation type="submission" date="2016-06" db="EMBL/GenBank/DDBJ databases">
        <title>Complete genome sequence of Actinoalloteichus fjordicus DSM 46855 (=ADI127-17), type strain of the new species Actinoalloteichus fjordicus.</title>
        <authorList>
            <person name="Ruckert C."/>
            <person name="Nouioui I."/>
            <person name="Willmese J."/>
            <person name="van Wezel G."/>
            <person name="Klenk H.-P."/>
            <person name="Kalinowski J."/>
            <person name="Zotchev S.B."/>
        </authorList>
    </citation>
    <scope>NUCLEOTIDE SEQUENCE [LARGE SCALE GENOMIC DNA]</scope>
    <source>
        <strain evidence="4">ADI127-7</strain>
    </source>
</reference>
<feature type="transmembrane region" description="Helical" evidence="1">
    <location>
        <begin position="238"/>
        <end position="259"/>
    </location>
</feature>
<name>A0AAC9LCY6_9PSEU</name>
<feature type="domain" description="Acyltransferase 3" evidence="2">
    <location>
        <begin position="71"/>
        <end position="468"/>
    </location>
</feature>
<keyword evidence="1" id="KW-1133">Transmembrane helix</keyword>
<feature type="transmembrane region" description="Helical" evidence="1">
    <location>
        <begin position="76"/>
        <end position="94"/>
    </location>
</feature>
<dbReference type="GO" id="GO:0016747">
    <property type="term" value="F:acyltransferase activity, transferring groups other than amino-acyl groups"/>
    <property type="evidence" value="ECO:0007669"/>
    <property type="project" value="InterPro"/>
</dbReference>
<dbReference type="RefSeq" id="WP_083683086.1">
    <property type="nucleotide sequence ID" value="NZ_CP016076.1"/>
</dbReference>
<feature type="transmembrane region" description="Helical" evidence="1">
    <location>
        <begin position="271"/>
        <end position="289"/>
    </location>
</feature>
<dbReference type="InterPro" id="IPR002656">
    <property type="entry name" value="Acyl_transf_3_dom"/>
</dbReference>
<keyword evidence="1" id="KW-0472">Membrane</keyword>
<protein>
    <submittedName>
        <fullName evidence="3">Acyltransferase family protein</fullName>
    </submittedName>
</protein>
<evidence type="ECO:0000313" key="3">
    <source>
        <dbReference type="EMBL" id="APU14095.1"/>
    </source>
</evidence>
<feature type="transmembrane region" description="Helical" evidence="1">
    <location>
        <begin position="213"/>
        <end position="232"/>
    </location>
</feature>
<feature type="transmembrane region" description="Helical" evidence="1">
    <location>
        <begin position="333"/>
        <end position="350"/>
    </location>
</feature>
<keyword evidence="1" id="KW-0812">Transmembrane</keyword>
<feature type="transmembrane region" description="Helical" evidence="1">
    <location>
        <begin position="399"/>
        <end position="417"/>
    </location>
</feature>
<feature type="transmembrane region" description="Helical" evidence="1">
    <location>
        <begin position="370"/>
        <end position="387"/>
    </location>
</feature>
<keyword evidence="4" id="KW-1185">Reference proteome</keyword>
<feature type="transmembrane region" description="Helical" evidence="1">
    <location>
        <begin position="301"/>
        <end position="321"/>
    </location>
</feature>
<sequence>MPRSDQTAASLRPLRSDRLAYSAAPPIALLHPAARQPSGSHPGRGRPRGPMLCRRAEAIDAATPPERDRVIDALRALAIVGVVLGHWLVSVVVFDENGPHIASPLQHMPALAPLTWVFQLLGLFFFAGGWANARSLHRAAGRSVGTAAGRSVGTAAGRSVATAAGRAAPRHRAARTRGRACLGGWDRVEPGSPLRSAYPGWLLGRLHRMLRPVVLLAVLVAGGLGGLAAAGWSGTDLYTVGLFVVSPLWFLPVYLGLTALTPLAATAVRRWGAWAALGPAVVVLVLDVLRYGPWWEVPASVGTPNLIAAWLVPYLLGIAFAQGRLSTAAGLRMLIAGVLACAVLILLADYPASMTGVTGADRSNMGPPSLLVPAMAVAQLGVALLLYERLARLLRRPMLWASVVLLNLVAMTVYLWHQTALLTTQLGTHALGLRLPALDGVPVDAAWLAGRIAVFPVCAAVLALLILLFRRWEQRSAPRVLHTEQAGASVRPEA</sequence>
<organism evidence="3 4">
    <name type="scientific">Actinoalloteichus fjordicus</name>
    <dbReference type="NCBI Taxonomy" id="1612552"/>
    <lineage>
        <taxon>Bacteria</taxon>
        <taxon>Bacillati</taxon>
        <taxon>Actinomycetota</taxon>
        <taxon>Actinomycetes</taxon>
        <taxon>Pseudonocardiales</taxon>
        <taxon>Pseudonocardiaceae</taxon>
        <taxon>Actinoalloteichus</taxon>
    </lineage>
</organism>
<gene>
    <name evidence="3" type="ORF">UA74_10160</name>
</gene>
<evidence type="ECO:0000259" key="2">
    <source>
        <dbReference type="Pfam" id="PF01757"/>
    </source>
</evidence>
<accession>A0AAC9LCY6</accession>
<feature type="transmembrane region" description="Helical" evidence="1">
    <location>
        <begin position="114"/>
        <end position="133"/>
    </location>
</feature>
<keyword evidence="3" id="KW-0012">Acyltransferase</keyword>
<evidence type="ECO:0000256" key="1">
    <source>
        <dbReference type="SAM" id="Phobius"/>
    </source>
</evidence>
<dbReference type="Pfam" id="PF01757">
    <property type="entry name" value="Acyl_transf_3"/>
    <property type="match status" value="1"/>
</dbReference>
<dbReference type="KEGG" id="acad:UA74_10160"/>
<feature type="transmembrane region" description="Helical" evidence="1">
    <location>
        <begin position="445"/>
        <end position="469"/>
    </location>
</feature>
<dbReference type="AlphaFoldDB" id="A0AAC9LCY6"/>
<dbReference type="EMBL" id="CP016076">
    <property type="protein sequence ID" value="APU14095.1"/>
    <property type="molecule type" value="Genomic_DNA"/>
</dbReference>
<keyword evidence="3" id="KW-0808">Transferase</keyword>
<dbReference type="Proteomes" id="UP000185511">
    <property type="component" value="Chromosome"/>
</dbReference>
<proteinExistence type="predicted"/>